<comment type="subunit">
    <text evidence="6">Component of the origin recognition complex (ORC).</text>
</comment>
<accession>A0ABP1QXY2</accession>
<evidence type="ECO:0000256" key="4">
    <source>
        <dbReference type="ARBA" id="ARBA00022705"/>
    </source>
</evidence>
<dbReference type="PANTHER" id="PTHR14052">
    <property type="entry name" value="ORIGIN RECOGNITION COMPLEX SUBUNIT 2"/>
    <property type="match status" value="1"/>
</dbReference>
<organism evidence="10 11">
    <name type="scientific">Orchesella dallaii</name>
    <dbReference type="NCBI Taxonomy" id="48710"/>
    <lineage>
        <taxon>Eukaryota</taxon>
        <taxon>Metazoa</taxon>
        <taxon>Ecdysozoa</taxon>
        <taxon>Arthropoda</taxon>
        <taxon>Hexapoda</taxon>
        <taxon>Collembola</taxon>
        <taxon>Entomobryomorpha</taxon>
        <taxon>Entomobryoidea</taxon>
        <taxon>Orchesellidae</taxon>
        <taxon>Orchesellinae</taxon>
        <taxon>Orchesella</taxon>
    </lineage>
</organism>
<evidence type="ECO:0000256" key="2">
    <source>
        <dbReference type="ARBA" id="ARBA00007421"/>
    </source>
</evidence>
<protein>
    <recommendedName>
        <fullName evidence="3 6">Origin recognition complex subunit 2</fullName>
    </recommendedName>
</protein>
<evidence type="ECO:0000256" key="6">
    <source>
        <dbReference type="RuleBase" id="RU368084"/>
    </source>
</evidence>
<comment type="caution">
    <text evidence="10">The sequence shown here is derived from an EMBL/GenBank/DDBJ whole genome shotgun (WGS) entry which is preliminary data.</text>
</comment>
<feature type="region of interest" description="Disordered" evidence="7">
    <location>
        <begin position="17"/>
        <end position="101"/>
    </location>
</feature>
<dbReference type="EMBL" id="CAXLJM020000049">
    <property type="protein sequence ID" value="CAL8114180.1"/>
    <property type="molecule type" value="Genomic_DNA"/>
</dbReference>
<reference evidence="10 11" key="1">
    <citation type="submission" date="2024-08" db="EMBL/GenBank/DDBJ databases">
        <authorList>
            <person name="Cucini C."/>
            <person name="Frati F."/>
        </authorList>
    </citation>
    <scope>NUCLEOTIDE SEQUENCE [LARGE SCALE GENOMIC DNA]</scope>
</reference>
<feature type="domain" description="Origin recognition complex subunit 2 RecA-like" evidence="8">
    <location>
        <begin position="349"/>
        <end position="510"/>
    </location>
</feature>
<feature type="compositionally biased region" description="Acidic residues" evidence="7">
    <location>
        <begin position="180"/>
        <end position="198"/>
    </location>
</feature>
<feature type="region of interest" description="Disordered" evidence="7">
    <location>
        <begin position="137"/>
        <end position="228"/>
    </location>
</feature>
<dbReference type="InterPro" id="IPR056773">
    <property type="entry name" value="WHD_ORC2"/>
</dbReference>
<evidence type="ECO:0000313" key="11">
    <source>
        <dbReference type="Proteomes" id="UP001642540"/>
    </source>
</evidence>
<dbReference type="Pfam" id="PF04084">
    <property type="entry name" value="RecA-like_ORC2"/>
    <property type="match status" value="1"/>
</dbReference>
<evidence type="ECO:0000259" key="9">
    <source>
        <dbReference type="Pfam" id="PF24882"/>
    </source>
</evidence>
<dbReference type="PANTHER" id="PTHR14052:SF0">
    <property type="entry name" value="ORIGIN RECOGNITION COMPLEX SUBUNIT 2"/>
    <property type="match status" value="1"/>
</dbReference>
<evidence type="ECO:0000256" key="7">
    <source>
        <dbReference type="SAM" id="MobiDB-lite"/>
    </source>
</evidence>
<sequence>MSVRSSRVLRNHLTPAKDTSYDDVIGTPIGTRKPSTGSVTPKSLRAGARRISTRNLQNDNSPSRKSNEENEEIQQLNESTPNSKLSRNRRRNITYTPTINEDGKGITAVFRLSPVPHSGKATPMSRRGHPLRKSVLESNALSKYKADLPSSDDESTAEGRTPMSARRRPRRSYFTKSDSDEYSAGEDEVSDSNDDGDAGDTISVSSTSFSDESEGETTPTRKVLGTPDFSKIPLTPDILNQVKGRAVKRRLAIDSPVAASSQTMSPNPEAYFLAENRIKFRKNVKVPETMNDAMKGKRRNRRKVVQSADSRLPEHVPSDFSVTAEAMKATVSPEDFIGGKSHDEEVHNVLKNLIENEFPHWLGLFRDSFNVLIYGYGSKLRILKEFEKLVNDKYLVVNLNGLFPKLNPRKFIHGLCECINADLRVPHGSSLEAVAKETSILLAAESHPDVFILLNNFDSMVSRSSQMLTALCWIAQVPYIHILATCDTVNAFLGVTQSQALQLRFCWTHCPTYVQYREELKWIPDIFGDETKAATQKSSLKYVLQSLTGNARKAFAILAQLQLKQMRSRAVQKSKEAYAGVRFQELAKECREKFIAHTDENLRTLLVEFFDHKLIKQTGKGRHLENTLMIELDVDTMEEIISDAL</sequence>
<dbReference type="Proteomes" id="UP001642540">
    <property type="component" value="Unassembled WGS sequence"/>
</dbReference>
<feature type="compositionally biased region" description="Low complexity" evidence="7">
    <location>
        <begin position="201"/>
        <end position="210"/>
    </location>
</feature>
<dbReference type="InterPro" id="IPR056772">
    <property type="entry name" value="RecA-like_ORC2"/>
</dbReference>
<evidence type="ECO:0000313" key="10">
    <source>
        <dbReference type="EMBL" id="CAL8114180.1"/>
    </source>
</evidence>
<keyword evidence="4 6" id="KW-0235">DNA replication</keyword>
<keyword evidence="11" id="KW-1185">Reference proteome</keyword>
<dbReference type="Pfam" id="PF24882">
    <property type="entry name" value="WHD_ORC2"/>
    <property type="match status" value="1"/>
</dbReference>
<keyword evidence="5 6" id="KW-0539">Nucleus</keyword>
<gene>
    <name evidence="10" type="ORF">ODALV1_LOCUS16350</name>
</gene>
<feature type="domain" description="Origin recognition complex subunit 2 winged-helix" evidence="9">
    <location>
        <begin position="575"/>
        <end position="618"/>
    </location>
</feature>
<evidence type="ECO:0000256" key="5">
    <source>
        <dbReference type="ARBA" id="ARBA00023242"/>
    </source>
</evidence>
<evidence type="ECO:0000256" key="1">
    <source>
        <dbReference type="ARBA" id="ARBA00004123"/>
    </source>
</evidence>
<dbReference type="InterPro" id="IPR007220">
    <property type="entry name" value="ORC2"/>
</dbReference>
<comment type="function">
    <text evidence="6">Component of the origin recognition complex (ORC) that binds origins of replication. DNA-binding is ATP-dependent. ORC is required to assemble the pre-replication complex necessary to initiate DNA replication.</text>
</comment>
<evidence type="ECO:0000256" key="3">
    <source>
        <dbReference type="ARBA" id="ARBA00019080"/>
    </source>
</evidence>
<comment type="subcellular location">
    <subcellularLocation>
        <location evidence="1 6">Nucleus</location>
    </subcellularLocation>
</comment>
<name>A0ABP1QXY2_9HEXA</name>
<comment type="similarity">
    <text evidence="2 6">Belongs to the ORC2 family.</text>
</comment>
<feature type="compositionally biased region" description="Polar residues" evidence="7">
    <location>
        <begin position="53"/>
        <end position="64"/>
    </location>
</feature>
<evidence type="ECO:0000259" key="8">
    <source>
        <dbReference type="Pfam" id="PF04084"/>
    </source>
</evidence>
<proteinExistence type="inferred from homology"/>